<evidence type="ECO:0000256" key="5">
    <source>
        <dbReference type="RuleBase" id="RU910737"/>
    </source>
</evidence>
<dbReference type="Proteomes" id="UP000279833">
    <property type="component" value="Unassembled WGS sequence"/>
</dbReference>
<evidence type="ECO:0000256" key="4">
    <source>
        <dbReference type="ARBA" id="ARBA00023242"/>
    </source>
</evidence>
<comment type="similarity">
    <text evidence="5">Belongs to the XPG/RAD2 endonuclease family. EXO1 subfamily.</text>
</comment>
<dbReference type="GO" id="GO:0003677">
    <property type="term" value="F:DNA binding"/>
    <property type="evidence" value="ECO:0007669"/>
    <property type="project" value="UniProtKB-UniRule"/>
</dbReference>
<keyword evidence="5" id="KW-0540">Nuclease</keyword>
<proteinExistence type="inferred from homology"/>
<evidence type="ECO:0000313" key="8">
    <source>
        <dbReference type="EMBL" id="VDP35248.1"/>
    </source>
</evidence>
<evidence type="ECO:0000256" key="2">
    <source>
        <dbReference type="ARBA" id="ARBA00022763"/>
    </source>
</evidence>
<dbReference type="SMART" id="SM00279">
    <property type="entry name" value="HhH2"/>
    <property type="match status" value="1"/>
</dbReference>
<dbReference type="GO" id="GO:0006310">
    <property type="term" value="P:DNA recombination"/>
    <property type="evidence" value="ECO:0007669"/>
    <property type="project" value="TreeGrafter"/>
</dbReference>
<dbReference type="GO" id="GO:0006298">
    <property type="term" value="P:mismatch repair"/>
    <property type="evidence" value="ECO:0007669"/>
    <property type="project" value="TreeGrafter"/>
</dbReference>
<evidence type="ECO:0000256" key="6">
    <source>
        <dbReference type="SAM" id="MobiDB-lite"/>
    </source>
</evidence>
<keyword evidence="5" id="KW-0479">Metal-binding</keyword>
<dbReference type="PANTHER" id="PTHR11081:SF8">
    <property type="entry name" value="EXONUCLEASE 1"/>
    <property type="match status" value="1"/>
</dbReference>
<keyword evidence="4 5" id="KW-0539">Nucleus</keyword>
<dbReference type="InterPro" id="IPR036279">
    <property type="entry name" value="5-3_exonuclease_C_sf"/>
</dbReference>
<keyword evidence="2 5" id="KW-0227">DNA damage</keyword>
<dbReference type="Pfam" id="PF00867">
    <property type="entry name" value="XPG_I"/>
    <property type="match status" value="1"/>
</dbReference>
<dbReference type="EC" id="3.1.-.-" evidence="5"/>
<organism evidence="10">
    <name type="scientific">Schistosoma curassoni</name>
    <dbReference type="NCBI Taxonomy" id="6186"/>
    <lineage>
        <taxon>Eukaryota</taxon>
        <taxon>Metazoa</taxon>
        <taxon>Spiralia</taxon>
        <taxon>Lophotrochozoa</taxon>
        <taxon>Platyhelminthes</taxon>
        <taxon>Trematoda</taxon>
        <taxon>Digenea</taxon>
        <taxon>Strigeidida</taxon>
        <taxon>Schistosomatoidea</taxon>
        <taxon>Schistosomatidae</taxon>
        <taxon>Schistosoma</taxon>
    </lineage>
</organism>
<feature type="region of interest" description="Disordered" evidence="6">
    <location>
        <begin position="741"/>
        <end position="776"/>
    </location>
</feature>
<dbReference type="InterPro" id="IPR006086">
    <property type="entry name" value="XPG-I_dom"/>
</dbReference>
<evidence type="ECO:0000313" key="9">
    <source>
        <dbReference type="Proteomes" id="UP000279833"/>
    </source>
</evidence>
<comment type="subcellular location">
    <subcellularLocation>
        <location evidence="5">Nucleus</location>
    </subcellularLocation>
</comment>
<dbReference type="SUPFAM" id="SSF47807">
    <property type="entry name" value="5' to 3' exonuclease, C-terminal subdomain"/>
    <property type="match status" value="1"/>
</dbReference>
<keyword evidence="5" id="KW-0378">Hydrolase</keyword>
<dbReference type="STRING" id="6186.A0A183K2Z6"/>
<dbReference type="InterPro" id="IPR029060">
    <property type="entry name" value="PIN-like_dom_sf"/>
</dbReference>
<name>A0A183K2Z6_9TREM</name>
<evidence type="ECO:0000256" key="3">
    <source>
        <dbReference type="ARBA" id="ARBA00023204"/>
    </source>
</evidence>
<reference evidence="8 9" key="2">
    <citation type="submission" date="2018-11" db="EMBL/GenBank/DDBJ databases">
        <authorList>
            <consortium name="Pathogen Informatics"/>
        </authorList>
    </citation>
    <scope>NUCLEOTIDE SEQUENCE [LARGE SCALE GENOMIC DNA]</scope>
    <source>
        <strain evidence="8">Dakar</strain>
        <strain evidence="9">Dakar, Senegal</strain>
    </source>
</reference>
<comment type="function">
    <text evidence="5">5'-&gt;3' double-stranded DNA exonuclease which may also possess a cryptic 3'-&gt;5' double-stranded DNA exonuclease activity. Functions in DNA mismatch repair.</text>
</comment>
<dbReference type="InterPro" id="IPR019974">
    <property type="entry name" value="XPG_CS"/>
</dbReference>
<dbReference type="GO" id="GO:0035312">
    <property type="term" value="F:5'-3' DNA exonuclease activity"/>
    <property type="evidence" value="ECO:0007669"/>
    <property type="project" value="UniProtKB-UniRule"/>
</dbReference>
<feature type="compositionally biased region" description="Low complexity" evidence="6">
    <location>
        <begin position="814"/>
        <end position="825"/>
    </location>
</feature>
<keyword evidence="5" id="KW-0269">Exonuclease</keyword>
<dbReference type="PANTHER" id="PTHR11081">
    <property type="entry name" value="FLAP ENDONUCLEASE FAMILY MEMBER"/>
    <property type="match status" value="1"/>
</dbReference>
<dbReference type="WBParaSite" id="SCUD_0000936101-mRNA-1">
    <property type="protein sequence ID" value="SCUD_0000936101-mRNA-1"/>
    <property type="gene ID" value="SCUD_0000936101"/>
</dbReference>
<evidence type="ECO:0000313" key="10">
    <source>
        <dbReference type="WBParaSite" id="SCUD_0000936101-mRNA-1"/>
    </source>
</evidence>
<keyword evidence="5" id="KW-0267">Excision nuclease</keyword>
<dbReference type="InterPro" id="IPR006084">
    <property type="entry name" value="XPG/Rad2"/>
</dbReference>
<keyword evidence="1" id="KW-0255">Endonuclease</keyword>
<keyword evidence="3 5" id="KW-0234">DNA repair</keyword>
<dbReference type="GO" id="GO:0005634">
    <property type="term" value="C:nucleus"/>
    <property type="evidence" value="ECO:0007669"/>
    <property type="project" value="UniProtKB-SubCell"/>
</dbReference>
<dbReference type="GO" id="GO:0046872">
    <property type="term" value="F:metal ion binding"/>
    <property type="evidence" value="ECO:0007669"/>
    <property type="project" value="UniProtKB-UniRule"/>
</dbReference>
<feature type="domain" description="XPG-I" evidence="7">
    <location>
        <begin position="156"/>
        <end position="225"/>
    </location>
</feature>
<dbReference type="SUPFAM" id="SSF88723">
    <property type="entry name" value="PIN domain-like"/>
    <property type="match status" value="1"/>
</dbReference>
<dbReference type="GO" id="GO:0017108">
    <property type="term" value="F:5'-flap endonuclease activity"/>
    <property type="evidence" value="ECO:0007669"/>
    <property type="project" value="TreeGrafter"/>
</dbReference>
<accession>A0A183K2Z6</accession>
<comment type="cofactor">
    <cofactor evidence="5">
        <name>Mg(2+)</name>
        <dbReference type="ChEBI" id="CHEBI:18420"/>
    </cofactor>
    <text evidence="5">Binds 2 magnesium ions per subunit. They probably participate in the reaction catalyzed by the enzyme. May bind an additional third magnesium ion after substrate binding.</text>
</comment>
<keyword evidence="5" id="KW-0460">Magnesium</keyword>
<dbReference type="InterPro" id="IPR008918">
    <property type="entry name" value="HhH2"/>
</dbReference>
<dbReference type="AlphaFoldDB" id="A0A183K2Z6"/>
<dbReference type="InterPro" id="IPR044752">
    <property type="entry name" value="PIN-like_EXO1"/>
</dbReference>
<protein>
    <recommendedName>
        <fullName evidence="5">Exonuclease 1</fullName>
        <ecNumber evidence="5">3.1.-.-</ecNumber>
    </recommendedName>
</protein>
<keyword evidence="9" id="KW-1185">Reference proteome</keyword>
<feature type="compositionally biased region" description="Polar residues" evidence="6">
    <location>
        <begin position="765"/>
        <end position="776"/>
    </location>
</feature>
<keyword evidence="5" id="KW-0228">DNA excision</keyword>
<reference evidence="10" key="1">
    <citation type="submission" date="2016-06" db="UniProtKB">
        <authorList>
            <consortium name="WormBaseParasite"/>
        </authorList>
    </citation>
    <scope>IDENTIFICATION</scope>
</reference>
<dbReference type="EMBL" id="UZAK01033187">
    <property type="protein sequence ID" value="VDP35248.1"/>
    <property type="molecule type" value="Genomic_DNA"/>
</dbReference>
<dbReference type="Gene3D" id="1.10.150.20">
    <property type="entry name" value="5' to 3' exonuclease, C-terminal subdomain"/>
    <property type="match status" value="1"/>
</dbReference>
<gene>
    <name evidence="8" type="ORF">SCUD_LOCUS9361</name>
</gene>
<dbReference type="SMART" id="SM00484">
    <property type="entry name" value="XPGI"/>
    <property type="match status" value="1"/>
</dbReference>
<keyword evidence="5" id="KW-0238">DNA-binding</keyword>
<feature type="region of interest" description="Disordered" evidence="6">
    <location>
        <begin position="814"/>
        <end position="840"/>
    </location>
</feature>
<feature type="compositionally biased region" description="Low complexity" evidence="6">
    <location>
        <begin position="747"/>
        <end position="760"/>
    </location>
</feature>
<dbReference type="PROSITE" id="PS00842">
    <property type="entry name" value="XPG_2"/>
    <property type="match status" value="1"/>
</dbReference>
<dbReference type="Gene3D" id="3.40.50.1010">
    <property type="entry name" value="5'-nuclease"/>
    <property type="match status" value="1"/>
</dbReference>
<dbReference type="CDD" id="cd09857">
    <property type="entry name" value="PIN_EXO1"/>
    <property type="match status" value="1"/>
</dbReference>
<sequence>MAMVTRLSSDDPKTSMRYVLLHLLTPEVASALTNRFLASSVNEKDLEKLCDTRLFSRRQRQSDKALKKERRAVPINLADFSGYVAAVDVYCWIHRSSYACASDLALGIPTDQTKELNRKKAAEYLMKGDKAAAQECFERSVFVTSEMAYEVLRAARNMGVDCVIAPYEADAQLAYLNRTGYADFVITEDSDLLLFGCRQVVFKLDLSGSGVLVAAASGICECCGIPASQFTESKFRFMGIMAGCDYFSGIPGIGLNTAAKILRQTRITNFRELLSKLGFYTKLSNNALAKDDTEVVNTKNTRDKRQNVKTANYNKSSQISESLLNAAVRAERTFRLQVIFDIASRCQKRFSEPTPEDIDEELHNLDELKGSNEDEVDLFSYAGRKLKNSVYSVEVLPKDNEKAFNRALGNISYSDDTIIDNYYPCTSKNNSMQVNGAIIGHSTIQTKVQSSGLRPNPDRLKISIWDKSYPIQKFWLRRSQNGCIEPVSDFSSIDSDFSSTGKENKDPVEKSPIKKLELKKTQSTCGRRILVPAAIQQSLKNLRNSMSVPQIEHQDSPKRPCLGLNNSTVDDTSDVLQVYGQSEEFPVTPKLKDRNHLSSTIVSASGYFPIQEKIDVPKAIDDVINNSLNDDNDDLGRSQTSRSPVFYKANSNPFRIASESYLCKSKEKVDNNFDISVMLNDERKDCSSIVFSSNMQSGCRRSLDFKYKKPCQLWGNSSSIESNNKQSNSSDSLTPDLNKWETELQDSSSSTESSPSFLNSHKVASHNSSLPNGKTTCNRLSQISNLSSSVQNPHVSDVTLPNASILDSKHNSISKLSNNNLNSKQHSSHSKISGKNRLPSVQSSTLDSFFQKWKFK</sequence>
<evidence type="ECO:0000259" key="7">
    <source>
        <dbReference type="SMART" id="SM00484"/>
    </source>
</evidence>
<evidence type="ECO:0000256" key="1">
    <source>
        <dbReference type="ARBA" id="ARBA00022759"/>
    </source>
</evidence>
<dbReference type="PRINTS" id="PR00853">
    <property type="entry name" value="XPGRADSUPER"/>
</dbReference>